<keyword evidence="2" id="KW-0732">Signal</keyword>
<gene>
    <name evidence="3" type="ORF">SLEP1_g49992</name>
</gene>
<evidence type="ECO:0000256" key="1">
    <source>
        <dbReference type="SAM" id="MobiDB-lite"/>
    </source>
</evidence>
<evidence type="ECO:0000313" key="4">
    <source>
        <dbReference type="Proteomes" id="UP001054252"/>
    </source>
</evidence>
<keyword evidence="4" id="KW-1185">Reference proteome</keyword>
<protein>
    <recommendedName>
        <fullName evidence="5">Transmembrane protein</fullName>
    </recommendedName>
</protein>
<reference evidence="3 4" key="1">
    <citation type="journal article" date="2021" name="Commun. Biol.">
        <title>The genome of Shorea leprosula (Dipterocarpaceae) highlights the ecological relevance of drought in aseasonal tropical rainforests.</title>
        <authorList>
            <person name="Ng K.K.S."/>
            <person name="Kobayashi M.J."/>
            <person name="Fawcett J.A."/>
            <person name="Hatakeyama M."/>
            <person name="Paape T."/>
            <person name="Ng C.H."/>
            <person name="Ang C.C."/>
            <person name="Tnah L.H."/>
            <person name="Lee C.T."/>
            <person name="Nishiyama T."/>
            <person name="Sese J."/>
            <person name="O'Brien M.J."/>
            <person name="Copetti D."/>
            <person name="Mohd Noor M.I."/>
            <person name="Ong R.C."/>
            <person name="Putra M."/>
            <person name="Sireger I.Z."/>
            <person name="Indrioko S."/>
            <person name="Kosugi Y."/>
            <person name="Izuno A."/>
            <person name="Isagi Y."/>
            <person name="Lee S.L."/>
            <person name="Shimizu K.K."/>
        </authorList>
    </citation>
    <scope>NUCLEOTIDE SEQUENCE [LARGE SCALE GENOMIC DNA]</scope>
    <source>
        <strain evidence="3">214</strain>
    </source>
</reference>
<accession>A0AAV5LYQ6</accession>
<comment type="caution">
    <text evidence="3">The sequence shown here is derived from an EMBL/GenBank/DDBJ whole genome shotgun (WGS) entry which is preliminary data.</text>
</comment>
<proteinExistence type="predicted"/>
<feature type="chain" id="PRO_5043921462" description="Transmembrane protein" evidence="2">
    <location>
        <begin position="28"/>
        <end position="78"/>
    </location>
</feature>
<evidence type="ECO:0008006" key="5">
    <source>
        <dbReference type="Google" id="ProtNLM"/>
    </source>
</evidence>
<evidence type="ECO:0000313" key="3">
    <source>
        <dbReference type="EMBL" id="GKV42610.1"/>
    </source>
</evidence>
<organism evidence="3 4">
    <name type="scientific">Rubroshorea leprosula</name>
    <dbReference type="NCBI Taxonomy" id="152421"/>
    <lineage>
        <taxon>Eukaryota</taxon>
        <taxon>Viridiplantae</taxon>
        <taxon>Streptophyta</taxon>
        <taxon>Embryophyta</taxon>
        <taxon>Tracheophyta</taxon>
        <taxon>Spermatophyta</taxon>
        <taxon>Magnoliopsida</taxon>
        <taxon>eudicotyledons</taxon>
        <taxon>Gunneridae</taxon>
        <taxon>Pentapetalae</taxon>
        <taxon>rosids</taxon>
        <taxon>malvids</taxon>
        <taxon>Malvales</taxon>
        <taxon>Dipterocarpaceae</taxon>
        <taxon>Rubroshorea</taxon>
    </lineage>
</organism>
<feature type="region of interest" description="Disordered" evidence="1">
    <location>
        <begin position="44"/>
        <end position="78"/>
    </location>
</feature>
<evidence type="ECO:0000256" key="2">
    <source>
        <dbReference type="SAM" id="SignalP"/>
    </source>
</evidence>
<sequence>MALKKTLSIVFSLLFITYLLNLPSIDGRQLMSYDAKVKSSYVFNIPPPQNSNNTNIVNKSDPQHSTPPAPRSNTPIHN</sequence>
<dbReference type="AlphaFoldDB" id="A0AAV5LYQ6"/>
<dbReference type="Proteomes" id="UP001054252">
    <property type="component" value="Unassembled WGS sequence"/>
</dbReference>
<name>A0AAV5LYQ6_9ROSI</name>
<feature type="compositionally biased region" description="Polar residues" evidence="1">
    <location>
        <begin position="50"/>
        <end position="64"/>
    </location>
</feature>
<dbReference type="EMBL" id="BPVZ01000160">
    <property type="protein sequence ID" value="GKV42610.1"/>
    <property type="molecule type" value="Genomic_DNA"/>
</dbReference>
<feature type="signal peptide" evidence="2">
    <location>
        <begin position="1"/>
        <end position="27"/>
    </location>
</feature>